<keyword evidence="5" id="KW-1185">Reference proteome</keyword>
<dbReference type="Pfam" id="PF00106">
    <property type="entry name" value="adh_short"/>
    <property type="match status" value="1"/>
</dbReference>
<dbReference type="PANTHER" id="PTHR44196:SF2">
    <property type="entry name" value="SHORT-CHAIN DEHYDROGENASE-RELATED"/>
    <property type="match status" value="1"/>
</dbReference>
<evidence type="ECO:0000256" key="2">
    <source>
        <dbReference type="ARBA" id="ARBA00023002"/>
    </source>
</evidence>
<name>A0A5N7MT20_9HYPH</name>
<reference evidence="4 5" key="1">
    <citation type="journal article" date="2019" name="Syst. Appl. Microbiol.">
        <title>Microvirga tunisiensis sp. nov., a root nodule symbiotic bacterium isolated from Lupinus micranthus and L. luteus grown in Northern Tunisia.</title>
        <authorList>
            <person name="Msaddak A."/>
            <person name="Rejili M."/>
            <person name="Duran D."/>
            <person name="Mars M."/>
            <person name="Palacios J.M."/>
            <person name="Ruiz-Argueso T."/>
            <person name="Rey L."/>
            <person name="Imperial J."/>
        </authorList>
    </citation>
    <scope>NUCLEOTIDE SEQUENCE [LARGE SCALE GENOMIC DNA]</scope>
    <source>
        <strain evidence="4 5">Lmie10</strain>
    </source>
</reference>
<dbReference type="Gene3D" id="3.40.50.720">
    <property type="entry name" value="NAD(P)-binding Rossmann-like Domain"/>
    <property type="match status" value="1"/>
</dbReference>
<evidence type="ECO:0000256" key="3">
    <source>
        <dbReference type="RuleBase" id="RU000363"/>
    </source>
</evidence>
<dbReference type="SUPFAM" id="SSF51735">
    <property type="entry name" value="NAD(P)-binding Rossmann-fold domains"/>
    <property type="match status" value="1"/>
</dbReference>
<dbReference type="GO" id="GO:0016491">
    <property type="term" value="F:oxidoreductase activity"/>
    <property type="evidence" value="ECO:0007669"/>
    <property type="project" value="UniProtKB-KW"/>
</dbReference>
<dbReference type="InterPro" id="IPR036291">
    <property type="entry name" value="NAD(P)-bd_dom_sf"/>
</dbReference>
<accession>A0A5N7MT20</accession>
<evidence type="ECO:0000313" key="4">
    <source>
        <dbReference type="EMBL" id="MPR27156.1"/>
    </source>
</evidence>
<comment type="similarity">
    <text evidence="1 3">Belongs to the short-chain dehydrogenases/reductases (SDR) family.</text>
</comment>
<evidence type="ECO:0000313" key="5">
    <source>
        <dbReference type="Proteomes" id="UP000403266"/>
    </source>
</evidence>
<evidence type="ECO:0000256" key="1">
    <source>
        <dbReference type="ARBA" id="ARBA00006484"/>
    </source>
</evidence>
<protein>
    <submittedName>
        <fullName evidence="4">SDR family oxidoreductase</fullName>
    </submittedName>
</protein>
<dbReference type="PIRSF" id="PIRSF000126">
    <property type="entry name" value="11-beta-HSD1"/>
    <property type="match status" value="1"/>
</dbReference>
<sequence length="279" mass="30332">MRYDPQRMALKGSWEKMAMTEELRWTLITGASSGIGAELARVFASRGYPLILTARRHERLEALSAELGQAHGVPIEIMAIDLEDREAPRDLHEMLRERGIEVHTLVNNAGFGLRGYFASLPHEKQLAMIDLNVTALTSLCRLMLPGMIERKRGGILNVASVAAFQAGPYMAVYYATKAFVLSLSEGLHDEAKPHGVTVTALCPGPTESEFSETAGLKDPRLFNSGVTSSAEVARAGVEGYEAGRAIVIPGAWNRVGAIGAKFAPRFLSRRIAGLLQGMR</sequence>
<dbReference type="PANTHER" id="PTHR44196">
    <property type="entry name" value="DEHYDROGENASE/REDUCTASE SDR FAMILY MEMBER 7B"/>
    <property type="match status" value="1"/>
</dbReference>
<dbReference type="PRINTS" id="PR00081">
    <property type="entry name" value="GDHRDH"/>
</dbReference>
<dbReference type="OrthoDB" id="9808814at2"/>
<proteinExistence type="inferred from homology"/>
<gene>
    <name evidence="4" type="ORF">FS320_18540</name>
</gene>
<dbReference type="EMBL" id="VOSK01000075">
    <property type="protein sequence ID" value="MPR27156.1"/>
    <property type="molecule type" value="Genomic_DNA"/>
</dbReference>
<dbReference type="Proteomes" id="UP000403266">
    <property type="component" value="Unassembled WGS sequence"/>
</dbReference>
<dbReference type="AlphaFoldDB" id="A0A5N7MT20"/>
<organism evidence="4 5">
    <name type="scientific">Microvirga tunisiensis</name>
    <dbReference type="NCBI Taxonomy" id="2108360"/>
    <lineage>
        <taxon>Bacteria</taxon>
        <taxon>Pseudomonadati</taxon>
        <taxon>Pseudomonadota</taxon>
        <taxon>Alphaproteobacteria</taxon>
        <taxon>Hyphomicrobiales</taxon>
        <taxon>Methylobacteriaceae</taxon>
        <taxon>Microvirga</taxon>
    </lineage>
</organism>
<dbReference type="GO" id="GO:0016020">
    <property type="term" value="C:membrane"/>
    <property type="evidence" value="ECO:0007669"/>
    <property type="project" value="TreeGrafter"/>
</dbReference>
<comment type="caution">
    <text evidence="4">The sequence shown here is derived from an EMBL/GenBank/DDBJ whole genome shotgun (WGS) entry which is preliminary data.</text>
</comment>
<dbReference type="InterPro" id="IPR002347">
    <property type="entry name" value="SDR_fam"/>
</dbReference>
<keyword evidence="2" id="KW-0560">Oxidoreductase</keyword>
<dbReference type="PRINTS" id="PR00080">
    <property type="entry name" value="SDRFAMILY"/>
</dbReference>